<reference evidence="3" key="1">
    <citation type="submission" date="2019-12" db="UniProtKB">
        <authorList>
            <consortium name="WormBaseParasite"/>
        </authorList>
    </citation>
    <scope>IDENTIFICATION</scope>
</reference>
<name>A0A5S6QK03_TRIMR</name>
<proteinExistence type="predicted"/>
<accession>A0A5S6QK03</accession>
<protein>
    <submittedName>
        <fullName evidence="3">Uncharacterized protein</fullName>
    </submittedName>
</protein>
<dbReference type="WBParaSite" id="TMUE_2000007533.1">
    <property type="protein sequence ID" value="TMUE_2000007533.1"/>
    <property type="gene ID" value="WBGene00290360"/>
</dbReference>
<evidence type="ECO:0000313" key="3">
    <source>
        <dbReference type="WBParaSite" id="TMUE_2000007533.1"/>
    </source>
</evidence>
<dbReference type="Proteomes" id="UP000046395">
    <property type="component" value="Unassembled WGS sequence"/>
</dbReference>
<evidence type="ECO:0000256" key="1">
    <source>
        <dbReference type="SAM" id="SignalP"/>
    </source>
</evidence>
<evidence type="ECO:0000313" key="2">
    <source>
        <dbReference type="Proteomes" id="UP000046395"/>
    </source>
</evidence>
<keyword evidence="2" id="KW-1185">Reference proteome</keyword>
<feature type="signal peptide" evidence="1">
    <location>
        <begin position="1"/>
        <end position="17"/>
    </location>
</feature>
<organism evidence="2 3">
    <name type="scientific">Trichuris muris</name>
    <name type="common">Mouse whipworm</name>
    <dbReference type="NCBI Taxonomy" id="70415"/>
    <lineage>
        <taxon>Eukaryota</taxon>
        <taxon>Metazoa</taxon>
        <taxon>Ecdysozoa</taxon>
        <taxon>Nematoda</taxon>
        <taxon>Enoplea</taxon>
        <taxon>Dorylaimia</taxon>
        <taxon>Trichinellida</taxon>
        <taxon>Trichuridae</taxon>
        <taxon>Trichuris</taxon>
    </lineage>
</organism>
<feature type="chain" id="PRO_5024368948" evidence="1">
    <location>
        <begin position="18"/>
        <end position="137"/>
    </location>
</feature>
<sequence>MVCRVAILTVHVYASVARLTCPVWLPPLRSESLHELERFNLRVNGPVNVLASSGWQSELNSVVSVGQVSNKLTAHMKDQWSDIVQSSLPKTPNLRQFVDWVRDLIVRRRLAPPKFEQMTDGGLTTIKRNASMPCVRS</sequence>
<dbReference type="AlphaFoldDB" id="A0A5S6QK03"/>
<keyword evidence="1" id="KW-0732">Signal</keyword>